<dbReference type="InterPro" id="IPR012341">
    <property type="entry name" value="6hp_glycosidase-like_sf"/>
</dbReference>
<evidence type="ECO:0000313" key="19">
    <source>
        <dbReference type="EMBL" id="USP73546.1"/>
    </source>
</evidence>
<keyword evidence="8 14" id="KW-0326">Glycosidase</keyword>
<dbReference type="GO" id="GO:0016020">
    <property type="term" value="C:membrane"/>
    <property type="evidence" value="ECO:0007669"/>
    <property type="project" value="InterPro"/>
</dbReference>
<evidence type="ECO:0000256" key="10">
    <source>
        <dbReference type="ARBA" id="ARBA00048605"/>
    </source>
</evidence>
<dbReference type="InterPro" id="IPR036026">
    <property type="entry name" value="Seven-hairpin_glycosidases"/>
</dbReference>
<feature type="region of interest" description="Disordered" evidence="16">
    <location>
        <begin position="104"/>
        <end position="154"/>
    </location>
</feature>
<keyword evidence="12" id="KW-0106">Calcium</keyword>
<evidence type="ECO:0000256" key="16">
    <source>
        <dbReference type="SAM" id="MobiDB-lite"/>
    </source>
</evidence>
<evidence type="ECO:0000256" key="8">
    <source>
        <dbReference type="ARBA" id="ARBA00023295"/>
    </source>
</evidence>
<dbReference type="InterPro" id="IPR001382">
    <property type="entry name" value="Glyco_hydro_47"/>
</dbReference>
<dbReference type="EC" id="1.14.99.56" evidence="15"/>
<dbReference type="InterPro" id="IPR005103">
    <property type="entry name" value="AA9_LPMO"/>
</dbReference>
<feature type="active site" description="Proton donor" evidence="11">
    <location>
        <position position="930"/>
    </location>
</feature>
<proteinExistence type="inferred from homology"/>
<keyword evidence="15" id="KW-0136">Cellulose degradation</keyword>
<comment type="catalytic activity">
    <reaction evidence="15">
        <text>[(1-&gt;4)-beta-D-glucosyl]n+m + reduced acceptor + O2 = 4-dehydro-beta-D-glucosyl-[(1-&gt;4)-beta-D-glucosyl]n-1 + [(1-&gt;4)-beta-D-glucosyl]m + acceptor + H2O.</text>
        <dbReference type="EC" id="1.14.99.56"/>
    </reaction>
</comment>
<protein>
    <recommendedName>
        <fullName evidence="14 15">Multifunctional fusion protein</fullName>
    </recommendedName>
    <domain>
        <recommendedName>
            <fullName evidence="15">AA9 family lytic polysaccharide monooxygenase</fullName>
            <ecNumber evidence="15">1.14.99.56</ecNumber>
        </recommendedName>
        <alternativeName>
            <fullName evidence="15">Endo-beta-1,4-glucanase</fullName>
        </alternativeName>
        <alternativeName>
            <fullName evidence="15">Glycosyl hydrolase 61 family protein</fullName>
        </alternativeName>
    </domain>
    <domain>
        <recommendedName>
            <fullName evidence="14">alpha-1,2-Mannosidase</fullName>
            <ecNumber evidence="14">3.2.1.-</ecNumber>
        </recommendedName>
    </domain>
</protein>
<dbReference type="InterPro" id="IPR046520">
    <property type="entry name" value="DUF6697"/>
</dbReference>
<dbReference type="Pfam" id="PF01532">
    <property type="entry name" value="Glyco_hydro_47"/>
    <property type="match status" value="1"/>
</dbReference>
<evidence type="ECO:0000256" key="5">
    <source>
        <dbReference type="ARBA" id="ARBA00022801"/>
    </source>
</evidence>
<feature type="compositionally biased region" description="Low complexity" evidence="16">
    <location>
        <begin position="716"/>
        <end position="729"/>
    </location>
</feature>
<gene>
    <name evidence="19" type="ORF">yc1106_00820</name>
</gene>
<comment type="catalytic activity">
    <reaction evidence="9">
        <text>N(4)-(alpha-D-Man-(1-&gt;2)-alpha-D-Man-(1-&gt;2)-alpha-D-Man-(1-&gt;3)-[alpha-D-Man-(1-&gt;3)-[alpha-D-Man-(1-&gt;2)-alpha-D-Man-(1-&gt;6)]-alpha-D-Man-(1-&gt;6)]-beta-D-Man-(1-&gt;4)-beta-D-GlcNAc-(1-&gt;4)-beta-D-GlcNAc)-L-asparaginyl-[protein] (N-glucan mannose isomer 8A1,2,3B1,3) + 3 H2O = N(4)-(alpha-D-Man-(1-&gt;3)-[alpha-D-Man-(1-&gt;3)-[alpha-D-Man-(1-&gt;6)]-alpha-D-Man-(1-&gt;6)]-beta-D-Man-(1-&gt;4)-beta-D-GlcNAc-(1-&gt;4)-beta-D-GlcNAc)-L-asparaginyl-[protein] (N-glucan mannose isomer 5A1,2) + 3 beta-D-mannose</text>
        <dbReference type="Rhea" id="RHEA:56028"/>
        <dbReference type="Rhea" id="RHEA-COMP:14358"/>
        <dbReference type="Rhea" id="RHEA-COMP:14367"/>
        <dbReference type="ChEBI" id="CHEBI:15377"/>
        <dbReference type="ChEBI" id="CHEBI:28563"/>
        <dbReference type="ChEBI" id="CHEBI:59087"/>
        <dbReference type="ChEBI" id="CHEBI:60628"/>
        <dbReference type="EC" id="3.2.1.113"/>
    </reaction>
</comment>
<dbReference type="GO" id="GO:0008810">
    <property type="term" value="F:cellulase activity"/>
    <property type="evidence" value="ECO:0007669"/>
    <property type="project" value="UniProtKB-UniRule"/>
</dbReference>
<dbReference type="GO" id="GO:0004571">
    <property type="term" value="F:mannosyl-oligosaccharide 1,2-alpha-mannosidase activity"/>
    <property type="evidence" value="ECO:0007669"/>
    <property type="project" value="UniProtKB-EC"/>
</dbReference>
<dbReference type="CDD" id="cd21175">
    <property type="entry name" value="LPMO_AA9"/>
    <property type="match status" value="1"/>
</dbReference>
<evidence type="ECO:0000256" key="6">
    <source>
        <dbReference type="ARBA" id="ARBA00023157"/>
    </source>
</evidence>
<dbReference type="Pfam" id="PF03443">
    <property type="entry name" value="AA9"/>
    <property type="match status" value="1"/>
</dbReference>
<dbReference type="EC" id="3.2.1.-" evidence="14"/>
<evidence type="ECO:0000256" key="4">
    <source>
        <dbReference type="ARBA" id="ARBA00022729"/>
    </source>
</evidence>
<evidence type="ECO:0000256" key="15">
    <source>
        <dbReference type="RuleBase" id="RU368122"/>
    </source>
</evidence>
<keyword evidence="15" id="KW-0119">Carbohydrate metabolism</keyword>
<feature type="active site" description="Proton donor" evidence="11">
    <location>
        <position position="1205"/>
    </location>
</feature>
<dbReference type="GO" id="GO:0030248">
    <property type="term" value="F:cellulose binding"/>
    <property type="evidence" value="ECO:0007669"/>
    <property type="project" value="UniProtKB-UniRule"/>
</dbReference>
<evidence type="ECO:0000256" key="1">
    <source>
        <dbReference type="ARBA" id="ARBA00001913"/>
    </source>
</evidence>
<dbReference type="Proteomes" id="UP001056012">
    <property type="component" value="Chromosome 1"/>
</dbReference>
<evidence type="ECO:0000259" key="18">
    <source>
        <dbReference type="Pfam" id="PF20411"/>
    </source>
</evidence>
<comment type="domain">
    <text evidence="15">Has a modular structure: an endo-beta-1,4-glucanase catalytic module at the N-terminus, a linker rich in serines and threonines, and a C-terminal carbohydrate-binding module (CBM).</text>
</comment>
<comment type="pathway">
    <text evidence="2">Protein modification; protein glycosylation.</text>
</comment>
<evidence type="ECO:0000259" key="17">
    <source>
        <dbReference type="Pfam" id="PF03443"/>
    </source>
</evidence>
<keyword evidence="12" id="KW-0479">Metal-binding</keyword>
<keyword evidence="15" id="KW-0624">Polysaccharide degradation</keyword>
<keyword evidence="20" id="KW-1185">Reference proteome</keyword>
<organism evidence="19 20">
    <name type="scientific">Curvularia clavata</name>
    <dbReference type="NCBI Taxonomy" id="95742"/>
    <lineage>
        <taxon>Eukaryota</taxon>
        <taxon>Fungi</taxon>
        <taxon>Dikarya</taxon>
        <taxon>Ascomycota</taxon>
        <taxon>Pezizomycotina</taxon>
        <taxon>Dothideomycetes</taxon>
        <taxon>Pleosporomycetidae</taxon>
        <taxon>Pleosporales</taxon>
        <taxon>Pleosporineae</taxon>
        <taxon>Pleosporaceae</taxon>
        <taxon>Curvularia</taxon>
    </lineage>
</organism>
<sequence>MSKKMDPTPRGPRKNGREGGLATSYLEARVRNLQGNQVSLQEDVVILKEYLHGLSSSVNQMNKSGWPIRAGPSQGISGIEASFESAKQFGMDLNRLKSTLGSVNSDSGNTAKELNANAHPKGFESHTANGINKYPMPAPVPTPPRSTGTTTPTQDELPLVEHLSVEDNKAWKPYHVTTLRPFSGRIPDDTVTFHPDFLANHLGGTPWSPGLRFIQVRGPCILKNRTYYQMEPENEPYLPKAPGEHGAKLTAFFNKAPEEEFGNLFPDDATSYENVPMFILTGERYVYYGNYSQTRWSDKLDHDTMATRVPDHVKNFWAEELASPARDKWVTEALKKHFFRKPEYEGRLFAAPEIGTTVSTVENDKLTEKMMKDVRKYVDELRQWDREASMKAAMIKKQTILDAFNASDMDEEPALRLWWEYLECVDWRKDFYDLLVTLQEREGQKKTQLNCFDPGRQWKGQGVNTTWLSFTAAASLLTTVTAHGGVDKYIVGDTTYAGWSPYNSPSGQKSIQRQYSSYDPLYIKDLSTVNIRCNNNGVLGTGLTGTIAAGQQLKTHWAQWTHRPTSFLVYMAKCPGSCNSWDGSGKVWFKIYEQGLISGTENAGIWAGDAILDTLYATVTIPATLAAGEYLVRHELIAVHQANNPQFYPECAQFTVTGSGTASPSSSYLVSFPGAYSATDPGIAFNIDSDAAKQATSYPIPGPAVWGGTGNGSGGSAPEPSPTSAPTTMVTSAVPVPATSAPAACTAQKYAQCGDVCAITTRFLRPPPARYGFHFSPTMPGFRRWGRSKFERNPESSFKLLAAIIVITLYLLFKEFQNPTFHGQGTTQAGAQIQYAKWNGTGKADEPRAKSVRDAMKYTFSKYRDLAWGCDDILPVSGGNSSSRNGWGAFIVDSASTLALMGLWDELAFSLEHMVAINFTQAEDLVDPFETTIRYLGGILSVVDLYDVGMIPEDVLTKEARGVLLEQAVTLAGKLAPAYDTPTGMPWPRVDFLTERGEPDPSFTLKDDPAQREYDHPAIGPARAGSSILENRVLTRLTGDDIYTQNSTRAWAPLVWSNWKTPWPGMVDAPLDIMTGEPVRRQRHWDAGHDSYYEYLVKMTLLAPPSDPHIPKYKERFMRAAYSLRRHLGSRSAPASGHWMQHLYIGRQDDEQFENRQSHLACFAPGTILLASKFYNQPYLRTFALALLEGCHHTYVSTPTKIGPEIWSWVPKFGYDEPLFVPETVSQKKQALESGIWARDPSYKGRPEYVESVFYAWRITGEQRYRDWAWDAFSALEKHCKAPFGYAQLKDVYDTQTTGEGKWIDMQESFWAAETLKYLWLTFADVEVASLDSWVFSTEGHPFRMIR</sequence>
<dbReference type="PANTHER" id="PTHR11742:SF101">
    <property type="entry name" value="MANNOSYL-OLIGOSACCHARIDE ALPHA-1,2-MANNOSIDASE 1B"/>
    <property type="match status" value="1"/>
</dbReference>
<comment type="catalytic activity">
    <reaction evidence="10">
        <text>N(4)-(alpha-D-Man-(1-&gt;2)-alpha-D-Man-(1-&gt;2)-alpha-D-Man-(1-&gt;3)-[alpha-D-Man-(1-&gt;2)-alpha-D-Man-(1-&gt;3)-[alpha-D-Man-(1-&gt;2)-alpha-D-Man-(1-&gt;6)]-alpha-D-Man-(1-&gt;6)]-beta-D-Man-(1-&gt;4)-beta-D-GlcNAc-(1-&gt;4)-beta-D-GlcNAc)-L-asparaginyl-[protein] (N-glucan mannose isomer 9A1,2,3B1,2,3) + 4 H2O = N(4)-(alpha-D-Man-(1-&gt;3)-[alpha-D-Man-(1-&gt;3)-[alpha-D-Man-(1-&gt;6)]-alpha-D-Man-(1-&gt;6)]-beta-D-Man-(1-&gt;4)-beta-D-GlcNAc-(1-&gt;4)-beta-D-GlcNAc)-L-asparaginyl-[protein] (N-glucan mannose isomer 5A1,2) + 4 beta-D-mannose</text>
        <dbReference type="Rhea" id="RHEA:56008"/>
        <dbReference type="Rhea" id="RHEA-COMP:14356"/>
        <dbReference type="Rhea" id="RHEA-COMP:14367"/>
        <dbReference type="ChEBI" id="CHEBI:15377"/>
        <dbReference type="ChEBI" id="CHEBI:28563"/>
        <dbReference type="ChEBI" id="CHEBI:59087"/>
        <dbReference type="ChEBI" id="CHEBI:139493"/>
        <dbReference type="EC" id="3.2.1.113"/>
    </reaction>
</comment>
<keyword evidence="6 13" id="KW-1015">Disulfide bond</keyword>
<dbReference type="GO" id="GO:0005783">
    <property type="term" value="C:endoplasmic reticulum"/>
    <property type="evidence" value="ECO:0007669"/>
    <property type="project" value="TreeGrafter"/>
</dbReference>
<feature type="domain" description="DUF6697" evidence="18">
    <location>
        <begin position="192"/>
        <end position="437"/>
    </location>
</feature>
<dbReference type="SUPFAM" id="SSF48225">
    <property type="entry name" value="Seven-hairpin glycosidases"/>
    <property type="match status" value="1"/>
</dbReference>
<reference evidence="19" key="1">
    <citation type="submission" date="2021-12" db="EMBL/GenBank/DDBJ databases">
        <title>Curvularia clavata genome.</title>
        <authorList>
            <person name="Cao Y."/>
        </authorList>
    </citation>
    <scope>NUCLEOTIDE SEQUENCE</scope>
    <source>
        <strain evidence="19">Yc1106</strain>
    </source>
</reference>
<evidence type="ECO:0000256" key="12">
    <source>
        <dbReference type="PIRSR" id="PIRSR601382-2"/>
    </source>
</evidence>
<dbReference type="Gene3D" id="1.50.10.10">
    <property type="match status" value="1"/>
</dbReference>
<keyword evidence="7" id="KW-0325">Glycoprotein</keyword>
<evidence type="ECO:0000256" key="14">
    <source>
        <dbReference type="RuleBase" id="RU361193"/>
    </source>
</evidence>
<keyword evidence="4" id="KW-0732">Signal</keyword>
<feature type="region of interest" description="Disordered" evidence="16">
    <location>
        <begin position="1"/>
        <end position="21"/>
    </location>
</feature>
<dbReference type="InterPro" id="IPR050749">
    <property type="entry name" value="Glycosyl_Hydrolase_47"/>
</dbReference>
<evidence type="ECO:0000256" key="3">
    <source>
        <dbReference type="ARBA" id="ARBA00007658"/>
    </source>
</evidence>
<dbReference type="EMBL" id="CP089274">
    <property type="protein sequence ID" value="USP73546.1"/>
    <property type="molecule type" value="Genomic_DNA"/>
</dbReference>
<evidence type="ECO:0000256" key="11">
    <source>
        <dbReference type="PIRSR" id="PIRSR601382-1"/>
    </source>
</evidence>
<dbReference type="GO" id="GO:0005576">
    <property type="term" value="C:extracellular region"/>
    <property type="evidence" value="ECO:0007669"/>
    <property type="project" value="UniProtKB-SubCell"/>
</dbReference>
<keyword evidence="15" id="KW-0964">Secreted</keyword>
<name>A0A9Q8Z0E7_CURCL</name>
<feature type="active site" evidence="11">
    <location>
        <position position="1090"/>
    </location>
</feature>
<evidence type="ECO:0000256" key="9">
    <source>
        <dbReference type="ARBA" id="ARBA00047669"/>
    </source>
</evidence>
<evidence type="ECO:0000256" key="2">
    <source>
        <dbReference type="ARBA" id="ARBA00004922"/>
    </source>
</evidence>
<feature type="compositionally biased region" description="Gly residues" evidence="16">
    <location>
        <begin position="705"/>
        <end position="715"/>
    </location>
</feature>
<keyword evidence="5 14" id="KW-0378">Hydrolase</keyword>
<comment type="cofactor">
    <cofactor evidence="1 12">
        <name>Ca(2+)</name>
        <dbReference type="ChEBI" id="CHEBI:29108"/>
    </cofactor>
</comment>
<feature type="binding site" evidence="12">
    <location>
        <position position="1338"/>
    </location>
    <ligand>
        <name>Ca(2+)</name>
        <dbReference type="ChEBI" id="CHEBI:29108"/>
    </ligand>
</feature>
<feature type="domain" description="Auxiliary Activity family 9 catalytic" evidence="17">
    <location>
        <begin position="483"/>
        <end position="692"/>
    </location>
</feature>
<comment type="similarity">
    <text evidence="3 14">Belongs to the glycosyl hydrolase 47 family.</text>
</comment>
<evidence type="ECO:0000256" key="13">
    <source>
        <dbReference type="PIRSR" id="PIRSR601382-3"/>
    </source>
</evidence>
<accession>A0A9Q8Z0E7</accession>
<feature type="disulfide bond" evidence="13">
    <location>
        <begin position="1162"/>
        <end position="1191"/>
    </location>
</feature>
<dbReference type="GO" id="GO:0005509">
    <property type="term" value="F:calcium ion binding"/>
    <property type="evidence" value="ECO:0007669"/>
    <property type="project" value="InterPro"/>
</dbReference>
<dbReference type="Gene3D" id="2.70.50.70">
    <property type="match status" value="1"/>
</dbReference>
<dbReference type="OrthoDB" id="8118055at2759"/>
<dbReference type="PRINTS" id="PR00747">
    <property type="entry name" value="GLYHDRLASE47"/>
</dbReference>
<evidence type="ECO:0000256" key="7">
    <source>
        <dbReference type="ARBA" id="ARBA00023180"/>
    </source>
</evidence>
<dbReference type="PANTHER" id="PTHR11742">
    <property type="entry name" value="MANNOSYL-OLIGOSACCHARIDE ALPHA-1,2-MANNOSIDASE-RELATED"/>
    <property type="match status" value="1"/>
</dbReference>
<dbReference type="GO" id="GO:0036503">
    <property type="term" value="P:ERAD pathway"/>
    <property type="evidence" value="ECO:0007669"/>
    <property type="project" value="UniProtKB-ARBA"/>
</dbReference>
<comment type="function">
    <text evidence="15">Lytic polysaccharide monooxygenase (LMPO) that depolymerizes crystalline and amorphous polysaccharides via the oxidation of scissile alpha- or beta-(1-4)-glycosidic bonds, yielding C1 and/or C4 oxidation products. Catalysis by LPMOs requires the reduction of the active-site copper from Cu(II) to Cu(I) by a reducing agent and H(2)O(2) or O(2) as a cosubstrate.</text>
</comment>
<dbReference type="VEuPathDB" id="FungiDB:yc1106_00820"/>
<evidence type="ECO:0000313" key="20">
    <source>
        <dbReference type="Proteomes" id="UP001056012"/>
    </source>
</evidence>
<dbReference type="Pfam" id="PF20411">
    <property type="entry name" value="DUF6697"/>
    <property type="match status" value="1"/>
</dbReference>
<feature type="region of interest" description="Disordered" evidence="16">
    <location>
        <begin position="702"/>
        <end position="729"/>
    </location>
</feature>
<feature type="active site" evidence="11">
    <location>
        <position position="1248"/>
    </location>
</feature>
<dbReference type="GO" id="GO:0030245">
    <property type="term" value="P:cellulose catabolic process"/>
    <property type="evidence" value="ECO:0007669"/>
    <property type="project" value="UniProtKB-UniRule"/>
</dbReference>
<comment type="subcellular location">
    <subcellularLocation>
        <location evidence="15">Secreted</location>
    </subcellularLocation>
</comment>